<reference evidence="5" key="2">
    <citation type="submission" date="2025-08" db="UniProtKB">
        <authorList>
            <consortium name="Ensembl"/>
        </authorList>
    </citation>
    <scope>IDENTIFICATION</scope>
</reference>
<dbReference type="RefSeq" id="XP_008330726.1">
    <property type="nucleotide sequence ID" value="XM_008332504.3"/>
</dbReference>
<dbReference type="Proteomes" id="UP000265120">
    <property type="component" value="Chromosome 19"/>
</dbReference>
<keyword evidence="3" id="KW-0650">Protein phosphatase inhibitor</keyword>
<dbReference type="InParanoid" id="A0A3P8WT49"/>
<dbReference type="KEGG" id="csem:103394984"/>
<organism evidence="5 6">
    <name type="scientific">Cynoglossus semilaevis</name>
    <name type="common">Tongue sole</name>
    <dbReference type="NCBI Taxonomy" id="244447"/>
    <lineage>
        <taxon>Eukaryota</taxon>
        <taxon>Metazoa</taxon>
        <taxon>Chordata</taxon>
        <taxon>Craniata</taxon>
        <taxon>Vertebrata</taxon>
        <taxon>Euteleostomi</taxon>
        <taxon>Actinopterygii</taxon>
        <taxon>Neopterygii</taxon>
        <taxon>Teleostei</taxon>
        <taxon>Neoteleostei</taxon>
        <taxon>Acanthomorphata</taxon>
        <taxon>Carangaria</taxon>
        <taxon>Pleuronectiformes</taxon>
        <taxon>Pleuronectoidei</taxon>
        <taxon>Cynoglossidae</taxon>
        <taxon>Cynoglossinae</taxon>
        <taxon>Cynoglossus</taxon>
    </lineage>
</organism>
<dbReference type="GeneID" id="103394984"/>
<dbReference type="PANTHER" id="PTHR16188">
    <property type="entry name" value="PROTEIN PHOSPHATASE 1 INHIBITOR POTENTIATED BY PROTEIN KINASE C"/>
    <property type="match status" value="1"/>
</dbReference>
<dbReference type="GO" id="GO:0004865">
    <property type="term" value="F:protein serine/threonine phosphatase inhibitor activity"/>
    <property type="evidence" value="ECO:0007669"/>
    <property type="project" value="TreeGrafter"/>
</dbReference>
<feature type="compositionally biased region" description="Basic residues" evidence="4">
    <location>
        <begin position="142"/>
        <end position="158"/>
    </location>
</feature>
<protein>
    <submittedName>
        <fullName evidence="5">Protein phosphatase 1, regulatory (inhibitor) subunit 14Aa</fullName>
    </submittedName>
</protein>
<comment type="similarity">
    <text evidence="1">Belongs to the PP1 inhibitor family.</text>
</comment>
<evidence type="ECO:0000313" key="5">
    <source>
        <dbReference type="Ensembl" id="ENSCSEP00000027805.1"/>
    </source>
</evidence>
<feature type="region of interest" description="Disordered" evidence="4">
    <location>
        <begin position="1"/>
        <end position="23"/>
    </location>
</feature>
<evidence type="ECO:0000256" key="3">
    <source>
        <dbReference type="ARBA" id="ARBA00023272"/>
    </source>
</evidence>
<dbReference type="InterPro" id="IPR036658">
    <property type="entry name" value="CPI-17_sf"/>
</dbReference>
<dbReference type="Pfam" id="PF05361">
    <property type="entry name" value="PP1_inhibitor"/>
    <property type="match status" value="1"/>
</dbReference>
<dbReference type="CTD" id="550561"/>
<dbReference type="OMA" id="HPVICHG"/>
<dbReference type="GO" id="GO:0005737">
    <property type="term" value="C:cytoplasm"/>
    <property type="evidence" value="ECO:0007669"/>
    <property type="project" value="InterPro"/>
</dbReference>
<reference evidence="5 6" key="1">
    <citation type="journal article" date="2014" name="Nat. Genet.">
        <title>Whole-genome sequence of a flatfish provides insights into ZW sex chromosome evolution and adaptation to a benthic lifestyle.</title>
        <authorList>
            <person name="Chen S."/>
            <person name="Zhang G."/>
            <person name="Shao C."/>
            <person name="Huang Q."/>
            <person name="Liu G."/>
            <person name="Zhang P."/>
            <person name="Song W."/>
            <person name="An N."/>
            <person name="Chalopin D."/>
            <person name="Volff J.N."/>
            <person name="Hong Y."/>
            <person name="Li Q."/>
            <person name="Sha Z."/>
            <person name="Zhou H."/>
            <person name="Xie M."/>
            <person name="Yu Q."/>
            <person name="Liu Y."/>
            <person name="Xiang H."/>
            <person name="Wang N."/>
            <person name="Wu K."/>
            <person name="Yang C."/>
            <person name="Zhou Q."/>
            <person name="Liao X."/>
            <person name="Yang L."/>
            <person name="Hu Q."/>
            <person name="Zhang J."/>
            <person name="Meng L."/>
            <person name="Jin L."/>
            <person name="Tian Y."/>
            <person name="Lian J."/>
            <person name="Yang J."/>
            <person name="Miao G."/>
            <person name="Liu S."/>
            <person name="Liang Z."/>
            <person name="Yan F."/>
            <person name="Li Y."/>
            <person name="Sun B."/>
            <person name="Zhang H."/>
            <person name="Zhang J."/>
            <person name="Zhu Y."/>
            <person name="Du M."/>
            <person name="Zhao Y."/>
            <person name="Schartl M."/>
            <person name="Tang Q."/>
            <person name="Wang J."/>
        </authorList>
    </citation>
    <scope>NUCLEOTIDE SEQUENCE</scope>
</reference>
<dbReference type="PANTHER" id="PTHR16188:SF4">
    <property type="entry name" value="PROTEIN PHOSPHATASE 1 REGULATORY SUBUNIT 14A"/>
    <property type="match status" value="1"/>
</dbReference>
<dbReference type="AlphaFoldDB" id="A0A3P8WT49"/>
<evidence type="ECO:0000256" key="4">
    <source>
        <dbReference type="SAM" id="MobiDB-lite"/>
    </source>
</evidence>
<evidence type="ECO:0000256" key="2">
    <source>
        <dbReference type="ARBA" id="ARBA00022553"/>
    </source>
</evidence>
<keyword evidence="6" id="KW-1185">Reference proteome</keyword>
<dbReference type="SUPFAM" id="SSF81790">
    <property type="entry name" value="Myosin phosphatase inhibitor 17kDa protein, CPI-17"/>
    <property type="match status" value="1"/>
</dbReference>
<dbReference type="OrthoDB" id="8193882at2759"/>
<dbReference type="FunCoup" id="A0A3P8WT49">
    <property type="interactions" value="149"/>
</dbReference>
<evidence type="ECO:0000313" key="6">
    <source>
        <dbReference type="Proteomes" id="UP000265120"/>
    </source>
</evidence>
<feature type="compositionally biased region" description="Basic and acidic residues" evidence="4">
    <location>
        <begin position="1"/>
        <end position="22"/>
    </location>
</feature>
<accession>A0A3P8WT49</accession>
<evidence type="ECO:0000256" key="1">
    <source>
        <dbReference type="ARBA" id="ARBA00005483"/>
    </source>
</evidence>
<keyword evidence="2" id="KW-0597">Phosphoprotein</keyword>
<dbReference type="Ensembl" id="ENSCSET00000028179.1">
    <property type="protein sequence ID" value="ENSCSEP00000027805.1"/>
    <property type="gene ID" value="ENSCSEG00000017768.1"/>
</dbReference>
<dbReference type="InterPro" id="IPR008025">
    <property type="entry name" value="CPI-17"/>
</dbReference>
<feature type="region of interest" description="Disordered" evidence="4">
    <location>
        <begin position="130"/>
        <end position="158"/>
    </location>
</feature>
<dbReference type="GeneTree" id="ENSGT00950000182985"/>
<dbReference type="Gene3D" id="1.10.150.220">
    <property type="entry name" value="CPI-17"/>
    <property type="match status" value="1"/>
</dbReference>
<dbReference type="STRING" id="244447.ENSCSEP00000027805"/>
<name>A0A3P8WT49_CYNSE</name>
<reference evidence="5" key="3">
    <citation type="submission" date="2025-09" db="UniProtKB">
        <authorList>
            <consortium name="Ensembl"/>
        </authorList>
    </citation>
    <scope>IDENTIFICATION</scope>
</reference>
<sequence length="158" mass="18924">MAEEQTGDKLEPQDLEFQDHGGHIPKRHARVTVKYNRKELQRRLDVEKWIDESLDRLYKGQEGNMPEELNIDELIDLPNDEMRVKKLQEVLQNCNNNTEAFIQELLTRLEGVHKQDELQTEGVEHPTITHSHYRHDPYHFNNPHHHHFHHTRHQNQTL</sequence>
<proteinExistence type="inferred from homology"/>